<proteinExistence type="predicted"/>
<sequence>MDVTNEFGNHLIISDKRLIANGFQTRFLRDHNEIQIELTGMTKNIAFYGVPDLKEILDCVKKRAFIQNYQIAGQEKLYCICREKLYELQDKVLLPKELKMLKIF</sequence>
<evidence type="ECO:0008006" key="3">
    <source>
        <dbReference type="Google" id="ProtNLM"/>
    </source>
</evidence>
<accession>A0AAV4R1I9</accession>
<organism evidence="1 2">
    <name type="scientific">Caerostris extrusa</name>
    <name type="common">Bark spider</name>
    <name type="synonym">Caerostris bankana</name>
    <dbReference type="NCBI Taxonomy" id="172846"/>
    <lineage>
        <taxon>Eukaryota</taxon>
        <taxon>Metazoa</taxon>
        <taxon>Ecdysozoa</taxon>
        <taxon>Arthropoda</taxon>
        <taxon>Chelicerata</taxon>
        <taxon>Arachnida</taxon>
        <taxon>Araneae</taxon>
        <taxon>Araneomorphae</taxon>
        <taxon>Entelegynae</taxon>
        <taxon>Araneoidea</taxon>
        <taxon>Araneidae</taxon>
        <taxon>Caerostris</taxon>
    </lineage>
</organism>
<comment type="caution">
    <text evidence="1">The sequence shown here is derived from an EMBL/GenBank/DDBJ whole genome shotgun (WGS) entry which is preliminary data.</text>
</comment>
<evidence type="ECO:0000313" key="1">
    <source>
        <dbReference type="EMBL" id="GIY15424.1"/>
    </source>
</evidence>
<reference evidence="1 2" key="1">
    <citation type="submission" date="2021-06" db="EMBL/GenBank/DDBJ databases">
        <title>Caerostris extrusa draft genome.</title>
        <authorList>
            <person name="Kono N."/>
            <person name="Arakawa K."/>
        </authorList>
    </citation>
    <scope>NUCLEOTIDE SEQUENCE [LARGE SCALE GENOMIC DNA]</scope>
</reference>
<keyword evidence="2" id="KW-1185">Reference proteome</keyword>
<dbReference type="AlphaFoldDB" id="A0AAV4R1I9"/>
<dbReference type="Proteomes" id="UP001054945">
    <property type="component" value="Unassembled WGS sequence"/>
</dbReference>
<name>A0AAV4R1I9_CAEEX</name>
<gene>
    <name evidence="1" type="ORF">CEXT_707171</name>
</gene>
<evidence type="ECO:0000313" key="2">
    <source>
        <dbReference type="Proteomes" id="UP001054945"/>
    </source>
</evidence>
<protein>
    <recommendedName>
        <fullName evidence="3">LAGLIDADG homing endonuclease</fullName>
    </recommendedName>
</protein>
<dbReference type="EMBL" id="BPLR01007233">
    <property type="protein sequence ID" value="GIY15424.1"/>
    <property type="molecule type" value="Genomic_DNA"/>
</dbReference>